<feature type="non-terminal residue" evidence="1">
    <location>
        <position position="105"/>
    </location>
</feature>
<dbReference type="AlphaFoldDB" id="A0AAD8A5G4"/>
<reference evidence="1" key="1">
    <citation type="journal article" date="2023" name="IScience">
        <title>Live-bearing cockroach genome reveals convergent evolutionary mechanisms linked to viviparity in insects and beyond.</title>
        <authorList>
            <person name="Fouks B."/>
            <person name="Harrison M.C."/>
            <person name="Mikhailova A.A."/>
            <person name="Marchal E."/>
            <person name="English S."/>
            <person name="Carruthers M."/>
            <person name="Jennings E.C."/>
            <person name="Chiamaka E.L."/>
            <person name="Frigard R.A."/>
            <person name="Pippel M."/>
            <person name="Attardo G.M."/>
            <person name="Benoit J.B."/>
            <person name="Bornberg-Bauer E."/>
            <person name="Tobe S.S."/>
        </authorList>
    </citation>
    <scope>NUCLEOTIDE SEQUENCE</scope>
    <source>
        <strain evidence="1">Stay&amp;Tobe</strain>
    </source>
</reference>
<keyword evidence="2" id="KW-1185">Reference proteome</keyword>
<name>A0AAD8A5G4_DIPPU</name>
<evidence type="ECO:0000313" key="2">
    <source>
        <dbReference type="Proteomes" id="UP001233999"/>
    </source>
</evidence>
<protein>
    <submittedName>
        <fullName evidence="1">Uncharacterized protein</fullName>
    </submittedName>
</protein>
<dbReference type="Proteomes" id="UP001233999">
    <property type="component" value="Unassembled WGS sequence"/>
</dbReference>
<evidence type="ECO:0000313" key="1">
    <source>
        <dbReference type="EMBL" id="KAJ9592822.1"/>
    </source>
</evidence>
<organism evidence="1 2">
    <name type="scientific">Diploptera punctata</name>
    <name type="common">Pacific beetle cockroach</name>
    <dbReference type="NCBI Taxonomy" id="6984"/>
    <lineage>
        <taxon>Eukaryota</taxon>
        <taxon>Metazoa</taxon>
        <taxon>Ecdysozoa</taxon>
        <taxon>Arthropoda</taxon>
        <taxon>Hexapoda</taxon>
        <taxon>Insecta</taxon>
        <taxon>Pterygota</taxon>
        <taxon>Neoptera</taxon>
        <taxon>Polyneoptera</taxon>
        <taxon>Dictyoptera</taxon>
        <taxon>Blattodea</taxon>
        <taxon>Blaberoidea</taxon>
        <taxon>Blaberidae</taxon>
        <taxon>Diplopterinae</taxon>
        <taxon>Diploptera</taxon>
    </lineage>
</organism>
<reference evidence="1" key="2">
    <citation type="submission" date="2023-05" db="EMBL/GenBank/DDBJ databases">
        <authorList>
            <person name="Fouks B."/>
        </authorList>
    </citation>
    <scope>NUCLEOTIDE SEQUENCE</scope>
    <source>
        <strain evidence="1">Stay&amp;Tobe</strain>
        <tissue evidence="1">Testes</tissue>
    </source>
</reference>
<comment type="caution">
    <text evidence="1">The sequence shown here is derived from an EMBL/GenBank/DDBJ whole genome shotgun (WGS) entry which is preliminary data.</text>
</comment>
<gene>
    <name evidence="1" type="ORF">L9F63_015513</name>
</gene>
<feature type="non-terminal residue" evidence="1">
    <location>
        <position position="1"/>
    </location>
</feature>
<sequence>QAYPGFRHIICDILSAVSHIEKMFKLKRIESKCYSTVTDLKPYILKRRKEEDQGDLTAATVELVTNYFKRCKGNTGSIISLTSDMAFILKLFSSKHLTIGTVRQQ</sequence>
<proteinExistence type="predicted"/>
<accession>A0AAD8A5G4</accession>
<dbReference type="EMBL" id="JASPKZ010003802">
    <property type="protein sequence ID" value="KAJ9592822.1"/>
    <property type="molecule type" value="Genomic_DNA"/>
</dbReference>